<dbReference type="AlphaFoldDB" id="A0A382GZR4"/>
<protein>
    <recommendedName>
        <fullName evidence="2">Glycosyltransferase 2-like domain-containing protein</fullName>
    </recommendedName>
</protein>
<accession>A0A382GZR4</accession>
<name>A0A382GZR4_9ZZZZ</name>
<proteinExistence type="predicted"/>
<reference evidence="1" key="1">
    <citation type="submission" date="2018-05" db="EMBL/GenBank/DDBJ databases">
        <authorList>
            <person name="Lanie J.A."/>
            <person name="Ng W.-L."/>
            <person name="Kazmierczak K.M."/>
            <person name="Andrzejewski T.M."/>
            <person name="Davidsen T.M."/>
            <person name="Wayne K.J."/>
            <person name="Tettelin H."/>
            <person name="Glass J.I."/>
            <person name="Rusch D."/>
            <person name="Podicherti R."/>
            <person name="Tsui H.-C.T."/>
            <person name="Winkler M.E."/>
        </authorList>
    </citation>
    <scope>NUCLEOTIDE SEQUENCE</scope>
</reference>
<dbReference type="EMBL" id="UINC01058211">
    <property type="protein sequence ID" value="SVB80207.1"/>
    <property type="molecule type" value="Genomic_DNA"/>
</dbReference>
<dbReference type="PANTHER" id="PTHR33604:SF3">
    <property type="entry name" value="OSJNBA0004B13.7 PROTEIN"/>
    <property type="match status" value="1"/>
</dbReference>
<dbReference type="PANTHER" id="PTHR33604">
    <property type="entry name" value="OSJNBA0004B13.7 PROTEIN"/>
    <property type="match status" value="1"/>
</dbReference>
<evidence type="ECO:0008006" key="2">
    <source>
        <dbReference type="Google" id="ProtNLM"/>
    </source>
</evidence>
<dbReference type="InterPro" id="IPR029044">
    <property type="entry name" value="Nucleotide-diphossugar_trans"/>
</dbReference>
<feature type="non-terminal residue" evidence="1">
    <location>
        <position position="185"/>
    </location>
</feature>
<gene>
    <name evidence="1" type="ORF">METZ01_LOCUS233061</name>
</gene>
<organism evidence="1">
    <name type="scientific">marine metagenome</name>
    <dbReference type="NCBI Taxonomy" id="408172"/>
    <lineage>
        <taxon>unclassified sequences</taxon>
        <taxon>metagenomes</taxon>
        <taxon>ecological metagenomes</taxon>
    </lineage>
</organism>
<evidence type="ECO:0000313" key="1">
    <source>
        <dbReference type="EMBL" id="SVB80207.1"/>
    </source>
</evidence>
<dbReference type="SUPFAM" id="SSF53448">
    <property type="entry name" value="Nucleotide-diphospho-sugar transferases"/>
    <property type="match status" value="1"/>
</dbReference>
<sequence length="185" mass="21947">MDLAIVVAGYSRLDSVIRITSSILASSYSKDNITLYYSLDYSKHQDSILKYLDTVTWRYGDVEVIVHPSRLGLREHILKCGDLSQNHDAIILLEDDLYVSKDFYNYATQSLNFYKDETRVAGIALYAAQFIEIHEMSFMPLKYKWDSYFMQIPCSWGQVWTKEQWNRFRDWYNQNNTDEIFRKKN</sequence>
<dbReference type="Gene3D" id="3.90.550.10">
    <property type="entry name" value="Spore Coat Polysaccharide Biosynthesis Protein SpsA, Chain A"/>
    <property type="match status" value="1"/>
</dbReference>